<dbReference type="InterPro" id="IPR036388">
    <property type="entry name" value="WH-like_DNA-bd_sf"/>
</dbReference>
<dbReference type="InterPro" id="IPR014048">
    <property type="entry name" value="MethylDNA_cys_MeTrfase_DNA-bd"/>
</dbReference>
<dbReference type="CDD" id="cd06445">
    <property type="entry name" value="ATase"/>
    <property type="match status" value="1"/>
</dbReference>
<dbReference type="PANTHER" id="PTHR42942:SF1">
    <property type="entry name" value="ALKYLTRANSFERASE-LIKE PROTEIN 1"/>
    <property type="match status" value="1"/>
</dbReference>
<gene>
    <name evidence="3" type="ORF">MNBD_ACTINO02-18</name>
</gene>
<dbReference type="AlphaFoldDB" id="A0A3B0SQJ3"/>
<dbReference type="Gene3D" id="1.10.10.10">
    <property type="entry name" value="Winged helix-like DNA-binding domain superfamily/Winged helix DNA-binding domain"/>
    <property type="match status" value="1"/>
</dbReference>
<sequence length="91" mass="10172">MEEEISFEDAVTKVLRATQPGDLMTYGEVASEAGYPGAARAVGTLLRRVPGLPWWRIISSTGRLLPRLQQEQAELLRTEGHRIVKGRIRLT</sequence>
<organism evidence="3">
    <name type="scientific">hydrothermal vent metagenome</name>
    <dbReference type="NCBI Taxonomy" id="652676"/>
    <lineage>
        <taxon>unclassified sequences</taxon>
        <taxon>metagenomes</taxon>
        <taxon>ecological metagenomes</taxon>
    </lineage>
</organism>
<dbReference type="EMBL" id="UOEK01000475">
    <property type="protein sequence ID" value="VAW08611.1"/>
    <property type="molecule type" value="Genomic_DNA"/>
</dbReference>
<evidence type="ECO:0000259" key="2">
    <source>
        <dbReference type="Pfam" id="PF01035"/>
    </source>
</evidence>
<dbReference type="SUPFAM" id="SSF46767">
    <property type="entry name" value="Methylated DNA-protein cysteine methyltransferase, C-terminal domain"/>
    <property type="match status" value="1"/>
</dbReference>
<dbReference type="GO" id="GO:0003824">
    <property type="term" value="F:catalytic activity"/>
    <property type="evidence" value="ECO:0007669"/>
    <property type="project" value="InterPro"/>
</dbReference>
<protein>
    <recommendedName>
        <fullName evidence="2">Methylated-DNA-[protein]-cysteine S-methyltransferase DNA binding domain-containing protein</fullName>
    </recommendedName>
</protein>
<evidence type="ECO:0000313" key="3">
    <source>
        <dbReference type="EMBL" id="VAW08611.1"/>
    </source>
</evidence>
<name>A0A3B0SQJ3_9ZZZZ</name>
<dbReference type="InterPro" id="IPR052520">
    <property type="entry name" value="ATL_DNA_repair"/>
</dbReference>
<dbReference type="GO" id="GO:0006281">
    <property type="term" value="P:DNA repair"/>
    <property type="evidence" value="ECO:0007669"/>
    <property type="project" value="InterPro"/>
</dbReference>
<keyword evidence="1" id="KW-0227">DNA damage</keyword>
<dbReference type="PANTHER" id="PTHR42942">
    <property type="entry name" value="6-O-METHYLGUANINE DNA METHYLTRANSFERASE"/>
    <property type="match status" value="1"/>
</dbReference>
<reference evidence="3" key="1">
    <citation type="submission" date="2018-06" db="EMBL/GenBank/DDBJ databases">
        <authorList>
            <person name="Zhirakovskaya E."/>
        </authorList>
    </citation>
    <scope>NUCLEOTIDE SEQUENCE</scope>
</reference>
<proteinExistence type="predicted"/>
<dbReference type="Pfam" id="PF01035">
    <property type="entry name" value="DNA_binding_1"/>
    <property type="match status" value="1"/>
</dbReference>
<evidence type="ECO:0000256" key="1">
    <source>
        <dbReference type="ARBA" id="ARBA00022763"/>
    </source>
</evidence>
<accession>A0A3B0SQJ3</accession>
<dbReference type="InterPro" id="IPR036217">
    <property type="entry name" value="MethylDNA_cys_MeTrfase_DNAb"/>
</dbReference>
<feature type="domain" description="Methylated-DNA-[protein]-cysteine S-methyltransferase DNA binding" evidence="2">
    <location>
        <begin position="7"/>
        <end position="80"/>
    </location>
</feature>